<gene>
    <name evidence="11" type="primary">LOC103712872</name>
</gene>
<keyword evidence="2" id="KW-0433">Leucine-rich repeat</keyword>
<dbReference type="InterPro" id="IPR055414">
    <property type="entry name" value="LRR_R13L4/SHOC2-like"/>
</dbReference>
<dbReference type="SUPFAM" id="SSF52058">
    <property type="entry name" value="L domain-like"/>
    <property type="match status" value="1"/>
</dbReference>
<dbReference type="Gene3D" id="3.40.50.300">
    <property type="entry name" value="P-loop containing nucleotide triphosphate hydrolases"/>
    <property type="match status" value="1"/>
</dbReference>
<dbReference type="PANTHER" id="PTHR23155:SF1228">
    <property type="entry name" value="NB-ARC DOMAIN CONTAINING PROTEIN, EXPRESSED"/>
    <property type="match status" value="1"/>
</dbReference>
<keyword evidence="10" id="KW-1185">Reference proteome</keyword>
<dbReference type="InterPro" id="IPR027417">
    <property type="entry name" value="P-loop_NTPase"/>
</dbReference>
<dbReference type="InterPro" id="IPR044974">
    <property type="entry name" value="Disease_R_plants"/>
</dbReference>
<dbReference type="PANTHER" id="PTHR23155">
    <property type="entry name" value="DISEASE RESISTANCE PROTEIN RP"/>
    <property type="match status" value="1"/>
</dbReference>
<evidence type="ECO:0000256" key="2">
    <source>
        <dbReference type="ARBA" id="ARBA00022614"/>
    </source>
</evidence>
<dbReference type="KEGG" id="pda:103712872"/>
<organism evidence="10 11">
    <name type="scientific">Phoenix dactylifera</name>
    <name type="common">Date palm</name>
    <dbReference type="NCBI Taxonomy" id="42345"/>
    <lineage>
        <taxon>Eukaryota</taxon>
        <taxon>Viridiplantae</taxon>
        <taxon>Streptophyta</taxon>
        <taxon>Embryophyta</taxon>
        <taxon>Tracheophyta</taxon>
        <taxon>Spermatophyta</taxon>
        <taxon>Magnoliopsida</taxon>
        <taxon>Liliopsida</taxon>
        <taxon>Arecaceae</taxon>
        <taxon>Coryphoideae</taxon>
        <taxon>Phoeniceae</taxon>
        <taxon>Phoenix</taxon>
    </lineage>
</organism>
<dbReference type="InterPro" id="IPR038005">
    <property type="entry name" value="RX-like_CC"/>
</dbReference>
<dbReference type="GO" id="GO:0009626">
    <property type="term" value="P:plant-type hypersensitive response"/>
    <property type="evidence" value="ECO:0007669"/>
    <property type="project" value="UniProtKB-ARBA"/>
</dbReference>
<keyword evidence="4" id="KW-0547">Nucleotide-binding</keyword>
<evidence type="ECO:0000313" key="10">
    <source>
        <dbReference type="Proteomes" id="UP000228380"/>
    </source>
</evidence>
<feature type="domain" description="NB-ARC" evidence="6">
    <location>
        <begin position="181"/>
        <end position="258"/>
    </location>
</feature>
<evidence type="ECO:0000256" key="5">
    <source>
        <dbReference type="ARBA" id="ARBA00022821"/>
    </source>
</evidence>
<proteinExistence type="inferred from homology"/>
<dbReference type="InterPro" id="IPR042197">
    <property type="entry name" value="Apaf_helical"/>
</dbReference>
<dbReference type="InterPro" id="IPR058922">
    <property type="entry name" value="WHD_DRP"/>
</dbReference>
<evidence type="ECO:0000259" key="7">
    <source>
        <dbReference type="Pfam" id="PF18052"/>
    </source>
</evidence>
<reference evidence="10" key="1">
    <citation type="journal article" date="2019" name="Nat. Commun.">
        <title>Genome-wide association mapping of date palm fruit traits.</title>
        <authorList>
            <person name="Hazzouri K.M."/>
            <person name="Gros-Balthazard M."/>
            <person name="Flowers J.M."/>
            <person name="Copetti D."/>
            <person name="Lemansour A."/>
            <person name="Lebrun M."/>
            <person name="Masmoudi K."/>
            <person name="Ferrand S."/>
            <person name="Dhar M.I."/>
            <person name="Fresquez Z.A."/>
            <person name="Rosas U."/>
            <person name="Zhang J."/>
            <person name="Talag J."/>
            <person name="Lee S."/>
            <person name="Kudrna D."/>
            <person name="Powell R.F."/>
            <person name="Leitch I.J."/>
            <person name="Krueger R.R."/>
            <person name="Wing R.A."/>
            <person name="Amiri K.M.A."/>
            <person name="Purugganan M.D."/>
        </authorList>
    </citation>
    <scope>NUCLEOTIDE SEQUENCE [LARGE SCALE GENOMIC DNA]</scope>
    <source>
        <strain evidence="10">cv. Khalas</strain>
    </source>
</reference>
<dbReference type="GO" id="GO:0043531">
    <property type="term" value="F:ADP binding"/>
    <property type="evidence" value="ECO:0007669"/>
    <property type="project" value="InterPro"/>
</dbReference>
<dbReference type="Gene3D" id="1.20.5.4130">
    <property type="match status" value="1"/>
</dbReference>
<evidence type="ECO:0000259" key="6">
    <source>
        <dbReference type="Pfam" id="PF00931"/>
    </source>
</evidence>
<comment type="similarity">
    <text evidence="1">Belongs to the disease resistance NB-LRR family.</text>
</comment>
<dbReference type="GeneID" id="103712872"/>
<dbReference type="SUPFAM" id="SSF52540">
    <property type="entry name" value="P-loop containing nucleoside triphosphate hydrolases"/>
    <property type="match status" value="1"/>
</dbReference>
<reference evidence="11" key="2">
    <citation type="submission" date="2025-08" db="UniProtKB">
        <authorList>
            <consortium name="RefSeq"/>
        </authorList>
    </citation>
    <scope>IDENTIFICATION</scope>
    <source>
        <tissue evidence="11">Young leaves</tissue>
    </source>
</reference>
<feature type="domain" description="Disease resistance R13L4/SHOC-2-like LRR" evidence="9">
    <location>
        <begin position="592"/>
        <end position="893"/>
    </location>
</feature>
<feature type="domain" description="Disease resistance protein winged helix" evidence="8">
    <location>
        <begin position="476"/>
        <end position="547"/>
    </location>
</feature>
<dbReference type="GO" id="GO:0042742">
    <property type="term" value="P:defense response to bacterium"/>
    <property type="evidence" value="ECO:0007669"/>
    <property type="project" value="UniProtKB-ARBA"/>
</dbReference>
<dbReference type="InterPro" id="IPR032675">
    <property type="entry name" value="LRR_dom_sf"/>
</dbReference>
<evidence type="ECO:0000256" key="3">
    <source>
        <dbReference type="ARBA" id="ARBA00022737"/>
    </source>
</evidence>
<dbReference type="InterPro" id="IPR036388">
    <property type="entry name" value="WH-like_DNA-bd_sf"/>
</dbReference>
<feature type="domain" description="NB-ARC" evidence="6">
    <location>
        <begin position="288"/>
        <end position="389"/>
    </location>
</feature>
<name>A0A8B7CEU9_PHODC</name>
<feature type="domain" description="Disease resistance N-terminal" evidence="7">
    <location>
        <begin position="13"/>
        <end position="99"/>
    </location>
</feature>
<evidence type="ECO:0000259" key="8">
    <source>
        <dbReference type="Pfam" id="PF23559"/>
    </source>
</evidence>
<evidence type="ECO:0000256" key="1">
    <source>
        <dbReference type="ARBA" id="ARBA00008894"/>
    </source>
</evidence>
<dbReference type="FunFam" id="1.10.10.10:FF:000322">
    <property type="entry name" value="Probable disease resistance protein At1g63360"/>
    <property type="match status" value="1"/>
</dbReference>
<keyword evidence="3" id="KW-0677">Repeat</keyword>
<dbReference type="Pfam" id="PF18052">
    <property type="entry name" value="Rx_N"/>
    <property type="match status" value="1"/>
</dbReference>
<dbReference type="Pfam" id="PF23559">
    <property type="entry name" value="WHD_DRP"/>
    <property type="match status" value="1"/>
</dbReference>
<sequence length="922" mass="104735">MAEAIVTGMATTAIGALSKKLSDVVSSEINMPGMVRQDVRVIEAELSKMKAFLWSADAKVATNAEVKAWVKQVNELAYDTEDLIDEFKVHIARPRRRGVRGFFYNIIQLIKKWRELHEIHNHLQLIKEKIKRAQEGPTHFGLHPVPQVPPSTSTTEEPHVLGQLQALFVEERELVGIDEPRNHLIRWLLEGSKSLRVISVVAMGGMGKTALVKKVYDSPAVRIHGSFDCHVWITLSQNWDFKILLRDMIKQLSAQVEEDPTTVVEVRRGPPSLLEPYISIRERREMQKRMEIEAANESRLIQMLRDHLKNKRYVIVFDELWSKETWESIKLALPDNKFGSRVVITTRHTDIAATASSLYCTQDDALVYNLPPLTLHDSWTLFCMRSFGSKDNCPPTLKDLTEQIVKKCGGLPLAIVTISGLLATKPKTVEQWRKLHDRLGSEMETEPTLAVMKKILSLSYEDLPYHLKLCFLYLSIFPEDYTIRRSRLERLWMGEGFVNATHEITVEDMADEYFDELVKRSIIQVTETDPSGRARSCKVHDIMREVIISKSREEDFFYSIVGPSSPRPRIDKVRRLTTQCDVNQPLNVSLAHLRSLILFGVFVSSSLKSAKLLRVLDVERQDIGHRFMPHGSQLQHLRYLNLRGTRRAQLPEALSMLQSLEMLDLRDSSIYELPAGIVKLRRLRYLAVYSSQRITATMGAPRRQGAPMPKGIGGLGELCTLVLANAEPGFIEELEGMQQLRRLGVARLTMENEPRFWDAIQKLSRLRSLTADSKEDNLMSSIGSLGQLPSLLRSLKLHGLVMEKLPGHLESLKHLAKMVLSGTKLAADPFPLLQSLPSLSELRLHKDAYVGKELHSRRGFSRLRTMHLMDLGELEVVTVKVEAMPIVESLRIKGCGKGWPTAGRVDLRMEGRRESLIDIDRA</sequence>
<evidence type="ECO:0000313" key="11">
    <source>
        <dbReference type="RefSeq" id="XP_008797786.2"/>
    </source>
</evidence>
<dbReference type="InterPro" id="IPR002182">
    <property type="entry name" value="NB-ARC"/>
</dbReference>
<dbReference type="OrthoDB" id="605907at2759"/>
<dbReference type="Gene3D" id="3.80.10.10">
    <property type="entry name" value="Ribonuclease Inhibitor"/>
    <property type="match status" value="1"/>
</dbReference>
<dbReference type="CDD" id="cd14798">
    <property type="entry name" value="RX-CC_like"/>
    <property type="match status" value="1"/>
</dbReference>
<dbReference type="Pfam" id="PF23598">
    <property type="entry name" value="LRR_14"/>
    <property type="match status" value="1"/>
</dbReference>
<keyword evidence="5" id="KW-0611">Plant defense</keyword>
<dbReference type="RefSeq" id="XP_008797786.2">
    <property type="nucleotide sequence ID" value="XM_008799564.2"/>
</dbReference>
<dbReference type="AlphaFoldDB" id="A0A8B7CEU9"/>
<protein>
    <submittedName>
        <fullName evidence="11">Disease resistance protein RPM1-like</fullName>
    </submittedName>
</protein>
<evidence type="ECO:0000256" key="4">
    <source>
        <dbReference type="ARBA" id="ARBA00022741"/>
    </source>
</evidence>
<dbReference type="PRINTS" id="PR00364">
    <property type="entry name" value="DISEASERSIST"/>
</dbReference>
<dbReference type="Pfam" id="PF00931">
    <property type="entry name" value="NB-ARC"/>
    <property type="match status" value="2"/>
</dbReference>
<dbReference type="InterPro" id="IPR041118">
    <property type="entry name" value="Rx_N"/>
</dbReference>
<dbReference type="Gene3D" id="1.10.10.10">
    <property type="entry name" value="Winged helix-like DNA-binding domain superfamily/Winged helix DNA-binding domain"/>
    <property type="match status" value="1"/>
</dbReference>
<dbReference type="Gene3D" id="1.10.8.430">
    <property type="entry name" value="Helical domain of apoptotic protease-activating factors"/>
    <property type="match status" value="1"/>
</dbReference>
<accession>A0A8B7CEU9</accession>
<dbReference type="Proteomes" id="UP000228380">
    <property type="component" value="Chromosome 1"/>
</dbReference>
<dbReference type="GO" id="GO:0002758">
    <property type="term" value="P:innate immune response-activating signaling pathway"/>
    <property type="evidence" value="ECO:0007669"/>
    <property type="project" value="UniProtKB-ARBA"/>
</dbReference>
<evidence type="ECO:0000259" key="9">
    <source>
        <dbReference type="Pfam" id="PF23598"/>
    </source>
</evidence>